<sequence length="195" mass="22452">MKIKSIKDKEKKYLILDISIKTKLIILATKNKIIDMIKFSISKEFVENIIPFIQKIIHKNNIKLKDLNGIIVGQGPGAFIGIRIAVLTSKILSIGLNIPLYKISSLILLSSGHINKNNIITPKIYAYNNLYYGISFQKNKIILSENIYNNSVLNRFSNHLLLDLNNIKISLLQTFFYMKKVLNPHFLKPKYYDIN</sequence>
<evidence type="ECO:0000259" key="1">
    <source>
        <dbReference type="Pfam" id="PF00814"/>
    </source>
</evidence>
<evidence type="ECO:0000313" key="2">
    <source>
        <dbReference type="EMBL" id="KXT29338.1"/>
    </source>
</evidence>
<evidence type="ECO:0000313" key="4">
    <source>
        <dbReference type="Proteomes" id="UP000070069"/>
    </source>
</evidence>
<proteinExistence type="predicted"/>
<reference evidence="3 5" key="1">
    <citation type="submission" date="2014-04" db="EMBL/GenBank/DDBJ databases">
        <title>Genome study of Napier grass stunt phytoplasma.</title>
        <authorList>
            <person name="Kawicha P."/>
            <person name="Dickinson M."/>
            <person name="Hodgetts J."/>
        </authorList>
    </citation>
    <scope>NUCLEOTIDE SEQUENCE [LARGE SCALE GENOMIC DNA]</scope>
    <source>
        <strain evidence="3 5">NGS-S10</strain>
    </source>
</reference>
<dbReference type="Gene3D" id="3.30.420.40">
    <property type="match status" value="1"/>
</dbReference>
<keyword evidence="5" id="KW-1185">Reference proteome</keyword>
<dbReference type="EMBL" id="LTBM01000002">
    <property type="protein sequence ID" value="KXT29338.1"/>
    <property type="molecule type" value="Genomic_DNA"/>
</dbReference>
<organism evidence="2 4">
    <name type="scientific">Candidatus Phytoplasma oryzae</name>
    <dbReference type="NCBI Taxonomy" id="203274"/>
    <lineage>
        <taxon>Bacteria</taxon>
        <taxon>Bacillati</taxon>
        <taxon>Mycoplasmatota</taxon>
        <taxon>Mollicutes</taxon>
        <taxon>Acholeplasmatales</taxon>
        <taxon>Acholeplasmataceae</taxon>
        <taxon>Candidatus Phytoplasma</taxon>
        <taxon>16SrXI (Rice yellow dwarf group)</taxon>
    </lineage>
</organism>
<dbReference type="InterPro" id="IPR000905">
    <property type="entry name" value="Gcp-like_dom"/>
</dbReference>
<protein>
    <submittedName>
        <fullName evidence="2">tRNA threonylcarbamoyl adenosine modification protein YeaZ</fullName>
    </submittedName>
</protein>
<evidence type="ECO:0000313" key="3">
    <source>
        <dbReference type="EMBL" id="RAM57892.1"/>
    </source>
</evidence>
<dbReference type="Gene3D" id="3.30.420.200">
    <property type="match status" value="1"/>
</dbReference>
<feature type="domain" description="Gcp-like" evidence="1">
    <location>
        <begin position="42"/>
        <end position="113"/>
    </location>
</feature>
<gene>
    <name evidence="2" type="primary">yeaZ</name>
    <name evidence="2" type="ORF">AXA84_0152</name>
    <name evidence="3" type="ORF">DH96_01065</name>
</gene>
<dbReference type="OrthoDB" id="9784166at2"/>
<accession>A0A139JQW3</accession>
<dbReference type="RefSeq" id="WP_066540081.1">
    <property type="nucleotide sequence ID" value="NZ_JHUK01000002.1"/>
</dbReference>
<dbReference type="InterPro" id="IPR022496">
    <property type="entry name" value="T6A_TsaB"/>
</dbReference>
<dbReference type="GO" id="GO:0002949">
    <property type="term" value="P:tRNA threonylcarbamoyladenosine modification"/>
    <property type="evidence" value="ECO:0007669"/>
    <property type="project" value="InterPro"/>
</dbReference>
<dbReference type="Proteomes" id="UP000249343">
    <property type="component" value="Unassembled WGS sequence"/>
</dbReference>
<dbReference type="EMBL" id="JHUK01000002">
    <property type="protein sequence ID" value="RAM57892.1"/>
    <property type="molecule type" value="Genomic_DNA"/>
</dbReference>
<dbReference type="Proteomes" id="UP000070069">
    <property type="component" value="Unassembled WGS sequence"/>
</dbReference>
<dbReference type="Pfam" id="PF00814">
    <property type="entry name" value="TsaD"/>
    <property type="match status" value="1"/>
</dbReference>
<name>A0A139JQW3_9MOLU</name>
<reference evidence="2 4" key="2">
    <citation type="submission" date="2016-02" db="EMBL/GenBank/DDBJ databases">
        <title>A draft genome sequence of Candidatus Phytoplasma oryzae strain Mbita1, the causative agent of Napier Grass stunt disease in Kenya.</title>
        <authorList>
            <person name="Fischer A."/>
            <person name="Santa-Cruz I."/>
            <person name="Wambua L."/>
            <person name="Olds C."/>
            <person name="Midega C."/>
            <person name="Dickinson M."/>
            <person name="Kawicha P."/>
            <person name="Khan Z."/>
            <person name="Masiga D."/>
            <person name="Jores J."/>
            <person name="Bernd S."/>
        </authorList>
    </citation>
    <scope>NUCLEOTIDE SEQUENCE [LARGE SCALE GENOMIC DNA]</scope>
    <source>
        <strain evidence="2">Mbita1</strain>
    </source>
</reference>
<dbReference type="NCBIfam" id="TIGR03725">
    <property type="entry name" value="T6A_YeaZ"/>
    <property type="match status" value="1"/>
</dbReference>
<dbReference type="AlphaFoldDB" id="A0A139JQW3"/>
<dbReference type="PATRIC" id="fig|203274.3.peg.257"/>
<evidence type="ECO:0000313" key="5">
    <source>
        <dbReference type="Proteomes" id="UP000249343"/>
    </source>
</evidence>
<dbReference type="SUPFAM" id="SSF53067">
    <property type="entry name" value="Actin-like ATPase domain"/>
    <property type="match status" value="1"/>
</dbReference>
<comment type="caution">
    <text evidence="2">The sequence shown here is derived from an EMBL/GenBank/DDBJ whole genome shotgun (WGS) entry which is preliminary data.</text>
</comment>
<dbReference type="InterPro" id="IPR043129">
    <property type="entry name" value="ATPase_NBD"/>
</dbReference>